<feature type="compositionally biased region" description="Acidic residues" evidence="1">
    <location>
        <begin position="1"/>
        <end position="10"/>
    </location>
</feature>
<dbReference type="AlphaFoldDB" id="J7S692"/>
<feature type="region of interest" description="Disordered" evidence="1">
    <location>
        <begin position="1"/>
        <end position="22"/>
    </location>
</feature>
<accession>J7S692</accession>
<dbReference type="InParanoid" id="J7S692"/>
<dbReference type="Proteomes" id="UP000006352">
    <property type="component" value="Unassembled WGS sequence"/>
</dbReference>
<reference evidence="2 3" key="1">
    <citation type="journal article" date="2012" name="Appl. Environ. Microbiol.">
        <title>Short-read sequencing for genomic analysis of the brown rot fungus Fibroporia radiculosa.</title>
        <authorList>
            <person name="Tang J.D."/>
            <person name="Perkins A.D."/>
            <person name="Sonstegard T.S."/>
            <person name="Schroeder S.G."/>
            <person name="Burgess S.C."/>
            <person name="Diehl S.V."/>
        </authorList>
    </citation>
    <scope>NUCLEOTIDE SEQUENCE [LARGE SCALE GENOMIC DNA]</scope>
    <source>
        <strain evidence="2 3">TFFH 294</strain>
    </source>
</reference>
<gene>
    <name evidence="2" type="ORF">FIBRA_09294</name>
</gene>
<protein>
    <submittedName>
        <fullName evidence="2">Uncharacterized protein</fullName>
    </submittedName>
</protein>
<name>J7S692_9APHY</name>
<evidence type="ECO:0000313" key="3">
    <source>
        <dbReference type="Proteomes" id="UP000006352"/>
    </source>
</evidence>
<keyword evidence="3" id="KW-1185">Reference proteome</keyword>
<dbReference type="HOGENOM" id="CLU_3425113_0_0_1"/>
<evidence type="ECO:0000256" key="1">
    <source>
        <dbReference type="SAM" id="MobiDB-lite"/>
    </source>
</evidence>
<evidence type="ECO:0000313" key="2">
    <source>
        <dbReference type="EMBL" id="CCM06979.1"/>
    </source>
</evidence>
<dbReference type="EMBL" id="HE797592">
    <property type="protein sequence ID" value="CCM06979.1"/>
    <property type="molecule type" value="Genomic_DNA"/>
</dbReference>
<proteinExistence type="predicted"/>
<sequence length="22" mass="2289">MTDTGTDTDTDTPISGLRAYTG</sequence>
<organism evidence="2 3">
    <name type="scientific">Fibroporia radiculosa</name>
    <dbReference type="NCBI Taxonomy" id="599839"/>
    <lineage>
        <taxon>Eukaryota</taxon>
        <taxon>Fungi</taxon>
        <taxon>Dikarya</taxon>
        <taxon>Basidiomycota</taxon>
        <taxon>Agaricomycotina</taxon>
        <taxon>Agaricomycetes</taxon>
        <taxon>Polyporales</taxon>
        <taxon>Fibroporiaceae</taxon>
        <taxon>Fibroporia</taxon>
    </lineage>
</organism>